<protein>
    <recommendedName>
        <fullName evidence="3">Adipocyte plasma membrane-associated protein</fullName>
    </recommendedName>
</protein>
<accession>H2Y805</accession>
<proteinExistence type="predicted"/>
<reference evidence="2" key="1">
    <citation type="submission" date="2003-08" db="EMBL/GenBank/DDBJ databases">
        <authorList>
            <person name="Birren B."/>
            <person name="Nusbaum C."/>
            <person name="Abebe A."/>
            <person name="Abouelleil A."/>
            <person name="Adekoya E."/>
            <person name="Ait-zahra M."/>
            <person name="Allen N."/>
            <person name="Allen T."/>
            <person name="An P."/>
            <person name="Anderson M."/>
            <person name="Anderson S."/>
            <person name="Arachchi H."/>
            <person name="Armbruster J."/>
            <person name="Bachantsang P."/>
            <person name="Baldwin J."/>
            <person name="Barry A."/>
            <person name="Bayul T."/>
            <person name="Blitshsteyn B."/>
            <person name="Bloom T."/>
            <person name="Blye J."/>
            <person name="Boguslavskiy L."/>
            <person name="Borowsky M."/>
            <person name="Boukhgalter B."/>
            <person name="Brunache A."/>
            <person name="Butler J."/>
            <person name="Calixte N."/>
            <person name="Calvo S."/>
            <person name="Camarata J."/>
            <person name="Campo K."/>
            <person name="Chang J."/>
            <person name="Cheshatsang Y."/>
            <person name="Citroen M."/>
            <person name="Collymore A."/>
            <person name="Considine T."/>
            <person name="Cook A."/>
            <person name="Cooke P."/>
            <person name="Corum B."/>
            <person name="Cuomo C."/>
            <person name="David R."/>
            <person name="Dawoe T."/>
            <person name="Degray S."/>
            <person name="Dodge S."/>
            <person name="Dooley K."/>
            <person name="Dorje P."/>
            <person name="Dorjee K."/>
            <person name="Dorris L."/>
            <person name="Duffey N."/>
            <person name="Dupes A."/>
            <person name="Elkins T."/>
            <person name="Engels R."/>
            <person name="Erickson J."/>
            <person name="Farina A."/>
            <person name="Faro S."/>
            <person name="Ferreira P."/>
            <person name="Fischer H."/>
            <person name="Fitzgerald M."/>
            <person name="Foley K."/>
            <person name="Gage D."/>
            <person name="Galagan J."/>
            <person name="Gearin G."/>
            <person name="Gnerre S."/>
            <person name="Gnirke A."/>
            <person name="Goyette A."/>
            <person name="Graham J."/>
            <person name="Grandbois E."/>
            <person name="Gyaltsen K."/>
            <person name="Hafez N."/>
            <person name="Hagopian D."/>
            <person name="Hagos B."/>
            <person name="Hall J."/>
            <person name="Hatcher B."/>
            <person name="Heller A."/>
            <person name="Higgins H."/>
            <person name="Honan T."/>
            <person name="Horn A."/>
            <person name="Houde N."/>
            <person name="Hughes L."/>
            <person name="Hulme W."/>
            <person name="Husby E."/>
            <person name="Iliev I."/>
            <person name="Jaffe D."/>
            <person name="Jones C."/>
            <person name="Kamal M."/>
            <person name="Kamat A."/>
            <person name="Kamvysselis M."/>
            <person name="Karlsson E."/>
            <person name="Kells C."/>
            <person name="Kieu A."/>
            <person name="Kisner P."/>
            <person name="Kodira C."/>
            <person name="Kulbokas E."/>
            <person name="Labutti K."/>
            <person name="Lama D."/>
            <person name="Landers T."/>
            <person name="Leger J."/>
            <person name="Levine S."/>
            <person name="Lewis D."/>
            <person name="Lewis T."/>
            <person name="Lindblad-toh K."/>
            <person name="Liu X."/>
            <person name="Lokyitsang T."/>
            <person name="Lokyitsang Y."/>
            <person name="Lucien O."/>
            <person name="Lui A."/>
            <person name="Ma L.J."/>
            <person name="Mabbitt R."/>
            <person name="Macdonald J."/>
            <person name="Maclean C."/>
            <person name="Major J."/>
            <person name="Manning J."/>
            <person name="Marabella R."/>
            <person name="Maru K."/>
            <person name="Matthews C."/>
            <person name="Mauceli E."/>
            <person name="Mccarthy M."/>
            <person name="Mcdonough S."/>
            <person name="Mcghee T."/>
            <person name="Meldrim J."/>
            <person name="Meneus L."/>
            <person name="Mesirov J."/>
            <person name="Mihalev A."/>
            <person name="Mihova T."/>
            <person name="Mikkelsen T."/>
            <person name="Mlenga V."/>
            <person name="Moru K."/>
            <person name="Mozes J."/>
            <person name="Mulrain L."/>
            <person name="Munson G."/>
            <person name="Naylor J."/>
            <person name="Newes C."/>
            <person name="Nguyen C."/>
            <person name="Nguyen N."/>
            <person name="Nguyen T."/>
            <person name="Nicol R."/>
            <person name="Nielsen C."/>
            <person name="Nizzari M."/>
            <person name="Norbu C."/>
            <person name="Norbu N."/>
            <person name="O'donnell P."/>
            <person name="Okoawo O."/>
            <person name="O'leary S."/>
            <person name="Omotosho B."/>
            <person name="O'neill K."/>
            <person name="Osman S."/>
            <person name="Parker S."/>
            <person name="Perrin D."/>
            <person name="Phunkhang P."/>
            <person name="Piqani B."/>
            <person name="Purcell S."/>
            <person name="Rachupka T."/>
            <person name="Ramasamy U."/>
            <person name="Rameau R."/>
            <person name="Ray V."/>
            <person name="Raymond C."/>
            <person name="Retta R."/>
            <person name="Richardson S."/>
            <person name="Rise C."/>
            <person name="Rodriguez J."/>
            <person name="Rogers J."/>
            <person name="Rogov P."/>
            <person name="Rutman M."/>
            <person name="Schupbach R."/>
            <person name="Seaman C."/>
            <person name="Settipalli S."/>
            <person name="Sharpe T."/>
            <person name="Sheridan J."/>
            <person name="Sherpa N."/>
            <person name="Shi J."/>
            <person name="Smirnov S."/>
            <person name="Smith C."/>
            <person name="Sougnez C."/>
            <person name="Spencer B."/>
            <person name="Stalker J."/>
            <person name="Stange-thomann N."/>
            <person name="Stavropoulos S."/>
            <person name="Stetson K."/>
            <person name="Stone C."/>
            <person name="Stone S."/>
            <person name="Stubbs M."/>
            <person name="Talamas J."/>
            <person name="Tchuinga P."/>
            <person name="Tenzing P."/>
            <person name="Tesfaye S."/>
            <person name="Theodore J."/>
            <person name="Thoulutsang Y."/>
            <person name="Topham K."/>
            <person name="Towey S."/>
            <person name="Tsamla T."/>
            <person name="Tsomo N."/>
            <person name="Vallee D."/>
            <person name="Vassiliev H."/>
            <person name="Venkataraman V."/>
            <person name="Vinson J."/>
            <person name="Vo A."/>
            <person name="Wade C."/>
            <person name="Wang S."/>
            <person name="Wangchuk T."/>
            <person name="Wangdi T."/>
            <person name="Whittaker C."/>
            <person name="Wilkinson J."/>
            <person name="Wu Y."/>
            <person name="Wyman D."/>
            <person name="Yadav S."/>
            <person name="Yang S."/>
            <person name="Yang X."/>
            <person name="Yeager S."/>
            <person name="Yee E."/>
            <person name="Young G."/>
            <person name="Zainoun J."/>
            <person name="Zembeck L."/>
            <person name="Zimmer A."/>
            <person name="Zody M."/>
            <person name="Lander E."/>
        </authorList>
    </citation>
    <scope>NUCLEOTIDE SEQUENCE [LARGE SCALE GENOMIC DNA]</scope>
</reference>
<dbReference type="STRING" id="51511.ENSCSAVP00000001453"/>
<sequence length="108" mass="11907">MPDNLRRNSRGNYWVAASSKHSPMVAFLGKFPSLRQIIIGLIPQSVILRMVDSNHCMLFEVNSSGELIQTLHDPNGDLAYALSQGTELSDGRIALGSYKAQFLAITDE</sequence>
<dbReference type="OMA" id="AMYDESH"/>
<dbReference type="Proteomes" id="UP000007875">
    <property type="component" value="Unassembled WGS sequence"/>
</dbReference>
<dbReference type="AlphaFoldDB" id="H2Y805"/>
<name>H2Y805_CIOSA</name>
<reference evidence="1" key="2">
    <citation type="submission" date="2025-08" db="UniProtKB">
        <authorList>
            <consortium name="Ensembl"/>
        </authorList>
    </citation>
    <scope>IDENTIFICATION</scope>
</reference>
<dbReference type="eggNOG" id="KOG1520">
    <property type="taxonomic scope" value="Eukaryota"/>
</dbReference>
<evidence type="ECO:0008006" key="3">
    <source>
        <dbReference type="Google" id="ProtNLM"/>
    </source>
</evidence>
<keyword evidence="2" id="KW-1185">Reference proteome</keyword>
<dbReference type="HOGENOM" id="CLU_2202870_0_0_1"/>
<dbReference type="InParanoid" id="H2Y805"/>
<organism evidence="1 2">
    <name type="scientific">Ciona savignyi</name>
    <name type="common">Pacific transparent sea squirt</name>
    <dbReference type="NCBI Taxonomy" id="51511"/>
    <lineage>
        <taxon>Eukaryota</taxon>
        <taxon>Metazoa</taxon>
        <taxon>Chordata</taxon>
        <taxon>Tunicata</taxon>
        <taxon>Ascidiacea</taxon>
        <taxon>Phlebobranchia</taxon>
        <taxon>Cionidae</taxon>
        <taxon>Ciona</taxon>
    </lineage>
</organism>
<evidence type="ECO:0000313" key="2">
    <source>
        <dbReference type="Proteomes" id="UP000007875"/>
    </source>
</evidence>
<evidence type="ECO:0000313" key="1">
    <source>
        <dbReference type="Ensembl" id="ENSCSAVP00000001453.1"/>
    </source>
</evidence>
<reference evidence="1" key="3">
    <citation type="submission" date="2025-09" db="UniProtKB">
        <authorList>
            <consortium name="Ensembl"/>
        </authorList>
    </citation>
    <scope>IDENTIFICATION</scope>
</reference>
<dbReference type="GeneTree" id="ENSGT00440000039984"/>
<dbReference type="Ensembl" id="ENSCSAVT00000001472.1">
    <property type="protein sequence ID" value="ENSCSAVP00000001453.1"/>
    <property type="gene ID" value="ENSCSAVG00000000827.1"/>
</dbReference>